<organism evidence="1 2">
    <name type="scientific">Linum trigynum</name>
    <dbReference type="NCBI Taxonomy" id="586398"/>
    <lineage>
        <taxon>Eukaryota</taxon>
        <taxon>Viridiplantae</taxon>
        <taxon>Streptophyta</taxon>
        <taxon>Embryophyta</taxon>
        <taxon>Tracheophyta</taxon>
        <taxon>Spermatophyta</taxon>
        <taxon>Magnoliopsida</taxon>
        <taxon>eudicotyledons</taxon>
        <taxon>Gunneridae</taxon>
        <taxon>Pentapetalae</taxon>
        <taxon>rosids</taxon>
        <taxon>fabids</taxon>
        <taxon>Malpighiales</taxon>
        <taxon>Linaceae</taxon>
        <taxon>Linum</taxon>
    </lineage>
</organism>
<gene>
    <name evidence="1" type="ORF">LTRI10_LOCUS45187</name>
</gene>
<dbReference type="AlphaFoldDB" id="A0AAV2G410"/>
<evidence type="ECO:0000313" key="1">
    <source>
        <dbReference type="EMBL" id="CAL1405401.1"/>
    </source>
</evidence>
<dbReference type="Proteomes" id="UP001497516">
    <property type="component" value="Chromosome 8"/>
</dbReference>
<proteinExistence type="predicted"/>
<protein>
    <submittedName>
        <fullName evidence="1">Uncharacterized protein</fullName>
    </submittedName>
</protein>
<accession>A0AAV2G410</accession>
<keyword evidence="2" id="KW-1185">Reference proteome</keyword>
<evidence type="ECO:0000313" key="2">
    <source>
        <dbReference type="Proteomes" id="UP001497516"/>
    </source>
</evidence>
<dbReference type="EMBL" id="OZ034821">
    <property type="protein sequence ID" value="CAL1405401.1"/>
    <property type="molecule type" value="Genomic_DNA"/>
</dbReference>
<reference evidence="1 2" key="1">
    <citation type="submission" date="2024-04" db="EMBL/GenBank/DDBJ databases">
        <authorList>
            <person name="Fracassetti M."/>
        </authorList>
    </citation>
    <scope>NUCLEOTIDE SEQUENCE [LARGE SCALE GENOMIC DNA]</scope>
</reference>
<name>A0AAV2G410_9ROSI</name>
<sequence>MFEMGEEQSCANWIFELLEKAMDEEICKFLVTLWFLWKERNNHQFNNQKLEEWEVVERAQSYLDEYRRAQESDLLPAVPRRRYRWEKPMAGFKANVDASILKDGGTGFGLVIRD</sequence>